<sequence>MNFIELIGKLWPMPTPSDIQFFSCSDPGKVRRTNEDFLKIDSTLQIAAIADGMGGNDYGEVASQLAVDACIEYLRQADKDLLDKYPSRELGNAIKYANETIITIQRNEEKYRSMGTTLTCLWVRDDQLHYSWVGDSRIYLIRSSDKTIKQLTNDHTLDRNKIDAALAPDLYRRAPSILTQKIGSILLIKPDSDRVQIAPGDIVLACTDGLSDKVSDELMLDYAIAFTHSLNEYGEKLLDRALDCGGQDNISFILARI</sequence>
<feature type="domain" description="PPM-type phosphatase" evidence="1">
    <location>
        <begin position="20"/>
        <end position="257"/>
    </location>
</feature>
<dbReference type="GO" id="GO:0004722">
    <property type="term" value="F:protein serine/threonine phosphatase activity"/>
    <property type="evidence" value="ECO:0007669"/>
    <property type="project" value="InterPro"/>
</dbReference>
<dbReference type="AlphaFoldDB" id="A0A520MH46"/>
<evidence type="ECO:0000313" key="3">
    <source>
        <dbReference type="Proteomes" id="UP000315889"/>
    </source>
</evidence>
<dbReference type="PANTHER" id="PTHR13832:SF860">
    <property type="entry name" value="PROTEIN PHOSPHATASE PHPP"/>
    <property type="match status" value="1"/>
</dbReference>
<proteinExistence type="predicted"/>
<dbReference type="PROSITE" id="PS51746">
    <property type="entry name" value="PPM_2"/>
    <property type="match status" value="1"/>
</dbReference>
<dbReference type="PANTHER" id="PTHR13832">
    <property type="entry name" value="PROTEIN PHOSPHATASE 2C"/>
    <property type="match status" value="1"/>
</dbReference>
<protein>
    <submittedName>
        <fullName evidence="2">Serine/threonine-protein phosphatase</fullName>
    </submittedName>
</protein>
<evidence type="ECO:0000313" key="2">
    <source>
        <dbReference type="EMBL" id="RZO20507.1"/>
    </source>
</evidence>
<dbReference type="EMBL" id="SHBP01000004">
    <property type="protein sequence ID" value="RZO20507.1"/>
    <property type="molecule type" value="Genomic_DNA"/>
</dbReference>
<dbReference type="SMART" id="SM00331">
    <property type="entry name" value="PP2C_SIG"/>
    <property type="match status" value="1"/>
</dbReference>
<dbReference type="Proteomes" id="UP000315889">
    <property type="component" value="Unassembled WGS sequence"/>
</dbReference>
<comment type="caution">
    <text evidence="2">The sequence shown here is derived from an EMBL/GenBank/DDBJ whole genome shotgun (WGS) entry which is preliminary data.</text>
</comment>
<reference evidence="2 3" key="1">
    <citation type="submission" date="2019-02" db="EMBL/GenBank/DDBJ databases">
        <title>Prokaryotic population dynamics and viral predation in marine succession experiment using metagenomics: the confinement effect.</title>
        <authorList>
            <person name="Haro-Moreno J.M."/>
            <person name="Rodriguez-Valera F."/>
            <person name="Lopez-Perez M."/>
        </authorList>
    </citation>
    <scope>NUCLEOTIDE SEQUENCE [LARGE SCALE GENOMIC DNA]</scope>
    <source>
        <strain evidence="2">MED-G170</strain>
    </source>
</reference>
<dbReference type="InterPro" id="IPR036457">
    <property type="entry name" value="PPM-type-like_dom_sf"/>
</dbReference>
<evidence type="ECO:0000259" key="1">
    <source>
        <dbReference type="PROSITE" id="PS51746"/>
    </source>
</evidence>
<name>A0A520MH46_9GAMM</name>
<dbReference type="Pfam" id="PF13672">
    <property type="entry name" value="PP2C_2"/>
    <property type="match status" value="1"/>
</dbReference>
<dbReference type="SMART" id="SM00332">
    <property type="entry name" value="PP2Cc"/>
    <property type="match status" value="1"/>
</dbReference>
<dbReference type="SUPFAM" id="SSF81606">
    <property type="entry name" value="PP2C-like"/>
    <property type="match status" value="1"/>
</dbReference>
<gene>
    <name evidence="2" type="ORF">EVB03_04410</name>
</gene>
<accession>A0A520MH46</accession>
<dbReference type="InterPro" id="IPR015655">
    <property type="entry name" value="PP2C"/>
</dbReference>
<organism evidence="2 3">
    <name type="scientific">SAR92 clade bacterium</name>
    <dbReference type="NCBI Taxonomy" id="2315479"/>
    <lineage>
        <taxon>Bacteria</taxon>
        <taxon>Pseudomonadati</taxon>
        <taxon>Pseudomonadota</taxon>
        <taxon>Gammaproteobacteria</taxon>
        <taxon>Cellvibrionales</taxon>
        <taxon>Porticoccaceae</taxon>
        <taxon>SAR92 clade</taxon>
    </lineage>
</organism>
<dbReference type="Gene3D" id="3.60.40.10">
    <property type="entry name" value="PPM-type phosphatase domain"/>
    <property type="match status" value="1"/>
</dbReference>
<dbReference type="InterPro" id="IPR001932">
    <property type="entry name" value="PPM-type_phosphatase-like_dom"/>
</dbReference>
<dbReference type="CDD" id="cd00143">
    <property type="entry name" value="PP2Cc"/>
    <property type="match status" value="1"/>
</dbReference>